<dbReference type="RefSeq" id="WP_229759365.1">
    <property type="nucleotide sequence ID" value="NZ_AP019860.1"/>
</dbReference>
<gene>
    <name evidence="1" type="ORF">UABAM_01546</name>
</gene>
<dbReference type="SUPFAM" id="SSF55931">
    <property type="entry name" value="Glutamine synthetase/guanido kinase"/>
    <property type="match status" value="1"/>
</dbReference>
<dbReference type="InterPro" id="IPR011792">
    <property type="entry name" value="GshA_cyano"/>
</dbReference>
<dbReference type="Gene3D" id="3.30.590.20">
    <property type="match status" value="1"/>
</dbReference>
<accession>A0A5S9F216</accession>
<dbReference type="GO" id="GO:0004357">
    <property type="term" value="F:glutamate-cysteine ligase activity"/>
    <property type="evidence" value="ECO:0007669"/>
    <property type="project" value="InterPro"/>
</dbReference>
<organism evidence="1 2">
    <name type="scientific">Uabimicrobium amorphum</name>
    <dbReference type="NCBI Taxonomy" id="2596890"/>
    <lineage>
        <taxon>Bacteria</taxon>
        <taxon>Pseudomonadati</taxon>
        <taxon>Planctomycetota</taxon>
        <taxon>Candidatus Uabimicrobiia</taxon>
        <taxon>Candidatus Uabimicrobiales</taxon>
        <taxon>Candidatus Uabimicrobiaceae</taxon>
        <taxon>Candidatus Uabimicrobium</taxon>
    </lineage>
</organism>
<dbReference type="PANTHER" id="PTHR36510">
    <property type="entry name" value="GLUTAMATE--CYSTEINE LIGASE 2-RELATED"/>
    <property type="match status" value="1"/>
</dbReference>
<dbReference type="Proteomes" id="UP000326354">
    <property type="component" value="Chromosome"/>
</dbReference>
<dbReference type="AlphaFoldDB" id="A0A5S9F216"/>
<dbReference type="NCBIfam" id="TIGR02048">
    <property type="entry name" value="gshA_cyano"/>
    <property type="match status" value="1"/>
</dbReference>
<dbReference type="PANTHER" id="PTHR36510:SF1">
    <property type="entry name" value="GLUTAMATE--CYSTEINE LIGASE 2-RELATED"/>
    <property type="match status" value="1"/>
</dbReference>
<keyword evidence="2" id="KW-1185">Reference proteome</keyword>
<dbReference type="InterPro" id="IPR014746">
    <property type="entry name" value="Gln_synth/guanido_kin_cat_dom"/>
</dbReference>
<proteinExistence type="predicted"/>
<dbReference type="InterPro" id="IPR050141">
    <property type="entry name" value="GCL_type2/YbdK_subfam"/>
</dbReference>
<name>A0A5S9F216_UABAM</name>
<dbReference type="InterPro" id="IPR006336">
    <property type="entry name" value="GCS2"/>
</dbReference>
<dbReference type="GO" id="GO:0042398">
    <property type="term" value="P:modified amino acid biosynthetic process"/>
    <property type="evidence" value="ECO:0007669"/>
    <property type="project" value="InterPro"/>
</dbReference>
<evidence type="ECO:0000313" key="1">
    <source>
        <dbReference type="EMBL" id="BBM83195.1"/>
    </source>
</evidence>
<keyword evidence="1" id="KW-0436">Ligase</keyword>
<reference evidence="1 2" key="1">
    <citation type="submission" date="2019-08" db="EMBL/GenBank/DDBJ databases">
        <title>Complete genome sequence of Candidatus Uab amorphum.</title>
        <authorList>
            <person name="Shiratori T."/>
            <person name="Suzuki S."/>
            <person name="Kakizawa Y."/>
            <person name="Ishida K."/>
        </authorList>
    </citation>
    <scope>NUCLEOTIDE SEQUENCE [LARGE SCALE GENOMIC DNA]</scope>
    <source>
        <strain evidence="1 2">SRT547</strain>
    </source>
</reference>
<dbReference type="Pfam" id="PF04107">
    <property type="entry name" value="GCS2"/>
    <property type="match status" value="1"/>
</dbReference>
<dbReference type="EMBL" id="AP019860">
    <property type="protein sequence ID" value="BBM83195.1"/>
    <property type="molecule type" value="Genomic_DNA"/>
</dbReference>
<protein>
    <submittedName>
        <fullName evidence="1">Putative glutamate--cysteine ligase</fullName>
    </submittedName>
</protein>
<evidence type="ECO:0000313" key="2">
    <source>
        <dbReference type="Proteomes" id="UP000326354"/>
    </source>
</evidence>
<sequence length="377" mass="43470">MLNKGFEVEMYTGTYDAEIIGLSDKISRDLEGFEREPDARNVEYITSPTRDYKESICKLIQPRVALREYLKSRNYTIIPGSTMSLGDTKKFVRSYPDNPYHDFIEQTYGTDVVTASIHINLGIEEDVEVLMRACRVIRMEASMYLAMSTSSPFIDNQVTGYHSTRWKRFPKTPKIVPVFSNHQHYIDWMLQQIEEKNMQNVRHLWTSVRPNGSKRPYDLNRLELRICDLISDPVELVTLTALLEARVLQIIHDETIDPLNKNFSNEELRIIADDNDEKAAEESLEAQVTNWATGESVVIRDWINDIYNQVHPIAKEHGFACFLEKVPAMLDRGSISQQWLNLYNSGNSIQDILKSAIQTNIVREQEIFAMACCCDKS</sequence>
<dbReference type="KEGG" id="uam:UABAM_01546"/>